<sequence length="19" mass="2076">MSILPSADRQGLTLTVRMS</sequence>
<reference evidence="1" key="1">
    <citation type="submission" date="2018-02" db="EMBL/GenBank/DDBJ databases">
        <title>Rhizophora mucronata_Transcriptome.</title>
        <authorList>
            <person name="Meera S.P."/>
            <person name="Sreeshan A."/>
            <person name="Augustine A."/>
        </authorList>
    </citation>
    <scope>NUCLEOTIDE SEQUENCE</scope>
    <source>
        <tissue evidence="1">Leaf</tissue>
    </source>
</reference>
<accession>A0A2P2N780</accession>
<dbReference type="EMBL" id="GGEC01057829">
    <property type="protein sequence ID" value="MBX38313.1"/>
    <property type="molecule type" value="Transcribed_RNA"/>
</dbReference>
<evidence type="ECO:0000313" key="1">
    <source>
        <dbReference type="EMBL" id="MBX38313.1"/>
    </source>
</evidence>
<proteinExistence type="predicted"/>
<dbReference type="AlphaFoldDB" id="A0A2P2N780"/>
<organism evidence="1">
    <name type="scientific">Rhizophora mucronata</name>
    <name type="common">Asiatic mangrove</name>
    <dbReference type="NCBI Taxonomy" id="61149"/>
    <lineage>
        <taxon>Eukaryota</taxon>
        <taxon>Viridiplantae</taxon>
        <taxon>Streptophyta</taxon>
        <taxon>Embryophyta</taxon>
        <taxon>Tracheophyta</taxon>
        <taxon>Spermatophyta</taxon>
        <taxon>Magnoliopsida</taxon>
        <taxon>eudicotyledons</taxon>
        <taxon>Gunneridae</taxon>
        <taxon>Pentapetalae</taxon>
        <taxon>rosids</taxon>
        <taxon>fabids</taxon>
        <taxon>Malpighiales</taxon>
        <taxon>Rhizophoraceae</taxon>
        <taxon>Rhizophora</taxon>
    </lineage>
</organism>
<name>A0A2P2N780_RHIMU</name>
<protein>
    <submittedName>
        <fullName evidence="1">Uncharacterized protein</fullName>
    </submittedName>
</protein>